<protein>
    <submittedName>
        <fullName evidence="2">Uncharacterized protein</fullName>
    </submittedName>
</protein>
<feature type="transmembrane region" description="Helical" evidence="1">
    <location>
        <begin position="6"/>
        <end position="25"/>
    </location>
</feature>
<dbReference type="AlphaFoldDB" id="A0A3E4Y1N9"/>
<evidence type="ECO:0000313" key="3">
    <source>
        <dbReference type="Proteomes" id="UP000260758"/>
    </source>
</evidence>
<dbReference type="Proteomes" id="UP000260758">
    <property type="component" value="Unassembled WGS sequence"/>
</dbReference>
<sequence length="93" mass="10132">MKVKKVSILFLIITICFVILGAIYGKTAKQYSGIKVYSGAEINGKVQITDSGVVAQNKEKMNYFDGNSKFFYVIAGITGIITVVTFIIGKKGE</sequence>
<proteinExistence type="predicted"/>
<keyword evidence="1" id="KW-0472">Membrane</keyword>
<feature type="transmembrane region" description="Helical" evidence="1">
    <location>
        <begin position="70"/>
        <end position="89"/>
    </location>
</feature>
<dbReference type="EMBL" id="QSTP01000029">
    <property type="protein sequence ID" value="RGM66691.1"/>
    <property type="molecule type" value="Genomic_DNA"/>
</dbReference>
<organism evidence="2 3">
    <name type="scientific">Agathobacter rectalis</name>
    <dbReference type="NCBI Taxonomy" id="39491"/>
    <lineage>
        <taxon>Bacteria</taxon>
        <taxon>Bacillati</taxon>
        <taxon>Bacillota</taxon>
        <taxon>Clostridia</taxon>
        <taxon>Lachnospirales</taxon>
        <taxon>Lachnospiraceae</taxon>
        <taxon>Agathobacter</taxon>
    </lineage>
</organism>
<gene>
    <name evidence="2" type="ORF">DXB99_17405</name>
</gene>
<name>A0A3E4Y1N9_9FIRM</name>
<evidence type="ECO:0000256" key="1">
    <source>
        <dbReference type="SAM" id="Phobius"/>
    </source>
</evidence>
<keyword evidence="1" id="KW-0812">Transmembrane</keyword>
<evidence type="ECO:0000313" key="2">
    <source>
        <dbReference type="EMBL" id="RGM66691.1"/>
    </source>
</evidence>
<keyword evidence="1" id="KW-1133">Transmembrane helix</keyword>
<reference evidence="2 3" key="1">
    <citation type="submission" date="2018-08" db="EMBL/GenBank/DDBJ databases">
        <title>A genome reference for cultivated species of the human gut microbiota.</title>
        <authorList>
            <person name="Zou Y."/>
            <person name="Xue W."/>
            <person name="Luo G."/>
        </authorList>
    </citation>
    <scope>NUCLEOTIDE SEQUENCE [LARGE SCALE GENOMIC DNA]</scope>
    <source>
        <strain evidence="2 3">OM07-13</strain>
    </source>
</reference>
<comment type="caution">
    <text evidence="2">The sequence shown here is derived from an EMBL/GenBank/DDBJ whole genome shotgun (WGS) entry which is preliminary data.</text>
</comment>
<accession>A0A3E4Y1N9</accession>